<dbReference type="OrthoDB" id="9811244at2"/>
<dbReference type="AlphaFoldDB" id="A0A246BL77"/>
<dbReference type="GO" id="GO:0003677">
    <property type="term" value="F:DNA binding"/>
    <property type="evidence" value="ECO:0007669"/>
    <property type="project" value="InterPro"/>
</dbReference>
<name>A0A246BL77_9DEIO</name>
<dbReference type="PANTHER" id="PTHR33677">
    <property type="entry name" value="TRANSCRIPTIONAL REPRESSOR FRMR-RELATED"/>
    <property type="match status" value="1"/>
</dbReference>
<sequence length="89" mass="9973">MTSGELPQTPDDKRRILNRLRRLEGQVRGLHRMVEEGRECQEILTVLSGVRHALDAAGDVILQDYLTGCAAGDEPRSVPDIIRAVRLLR</sequence>
<dbReference type="EMBL" id="NHMK01000012">
    <property type="protein sequence ID" value="OWL96087.1"/>
    <property type="molecule type" value="Genomic_DNA"/>
</dbReference>
<dbReference type="Pfam" id="PF02583">
    <property type="entry name" value="Trns_repr_metal"/>
    <property type="match status" value="1"/>
</dbReference>
<evidence type="ECO:0000313" key="1">
    <source>
        <dbReference type="EMBL" id="OWL96087.1"/>
    </source>
</evidence>
<dbReference type="RefSeq" id="WP_088248473.1">
    <property type="nucleotide sequence ID" value="NZ_NHMK01000012.1"/>
</dbReference>
<dbReference type="InterPro" id="IPR003735">
    <property type="entry name" value="Metal_Tscrpt_repr"/>
</dbReference>
<keyword evidence="2" id="KW-1185">Reference proteome</keyword>
<dbReference type="Proteomes" id="UP000197208">
    <property type="component" value="Unassembled WGS sequence"/>
</dbReference>
<protein>
    <recommendedName>
        <fullName evidence="3">Transcriptional regulator</fullName>
    </recommendedName>
</protein>
<accession>A0A246BL77</accession>
<dbReference type="InterPro" id="IPR038390">
    <property type="entry name" value="Metal_Tscrpt_repr_sf"/>
</dbReference>
<dbReference type="PANTHER" id="PTHR33677:SF5">
    <property type="entry name" value="TRANSCRIPTIONAL REPRESSOR FRMR"/>
    <property type="match status" value="1"/>
</dbReference>
<dbReference type="GO" id="GO:0045892">
    <property type="term" value="P:negative regulation of DNA-templated transcription"/>
    <property type="evidence" value="ECO:0007669"/>
    <property type="project" value="UniProtKB-ARBA"/>
</dbReference>
<proteinExistence type="predicted"/>
<dbReference type="Gene3D" id="1.20.58.1000">
    <property type="entry name" value="Metal-sensitive repressor, helix protomer"/>
    <property type="match status" value="1"/>
</dbReference>
<comment type="caution">
    <text evidence="1">The sequence shown here is derived from an EMBL/GenBank/DDBJ whole genome shotgun (WGS) entry which is preliminary data.</text>
</comment>
<dbReference type="GO" id="GO:0046872">
    <property type="term" value="F:metal ion binding"/>
    <property type="evidence" value="ECO:0007669"/>
    <property type="project" value="InterPro"/>
</dbReference>
<evidence type="ECO:0000313" key="2">
    <source>
        <dbReference type="Proteomes" id="UP000197208"/>
    </source>
</evidence>
<gene>
    <name evidence="1" type="ORF">CBQ26_09830</name>
</gene>
<evidence type="ECO:0008006" key="3">
    <source>
        <dbReference type="Google" id="ProtNLM"/>
    </source>
</evidence>
<organism evidence="1 2">
    <name type="scientific">Deinococcus indicus</name>
    <dbReference type="NCBI Taxonomy" id="223556"/>
    <lineage>
        <taxon>Bacteria</taxon>
        <taxon>Thermotogati</taxon>
        <taxon>Deinococcota</taxon>
        <taxon>Deinococci</taxon>
        <taxon>Deinococcales</taxon>
        <taxon>Deinococcaceae</taxon>
        <taxon>Deinococcus</taxon>
    </lineage>
</organism>
<reference evidence="1 2" key="1">
    <citation type="submission" date="2017-05" db="EMBL/GenBank/DDBJ databases">
        <title>De novo genome assembly of Deniococcus indicus strain DR1.</title>
        <authorList>
            <person name="Chauhan D."/>
            <person name="Yennamalli R.M."/>
            <person name="Priyadarshini R."/>
        </authorList>
    </citation>
    <scope>NUCLEOTIDE SEQUENCE [LARGE SCALE GENOMIC DNA]</scope>
    <source>
        <strain evidence="1 2">DR1</strain>
    </source>
</reference>
<dbReference type="CDD" id="cd10148">
    <property type="entry name" value="CsoR-like_DUF156"/>
    <property type="match status" value="1"/>
</dbReference>